<evidence type="ECO:0000259" key="5">
    <source>
        <dbReference type="PROSITE" id="PS50856"/>
    </source>
</evidence>
<keyword evidence="2" id="KW-0812">Transmembrane</keyword>
<dbReference type="AlphaFoldDB" id="A0A2G8LHE1"/>
<dbReference type="InterPro" id="IPR005533">
    <property type="entry name" value="AMOP_dom"/>
</dbReference>
<dbReference type="PROSITE" id="PS51233">
    <property type="entry name" value="VWFD"/>
    <property type="match status" value="1"/>
</dbReference>
<evidence type="ECO:0000313" key="7">
    <source>
        <dbReference type="EMBL" id="PIK59655.1"/>
    </source>
</evidence>
<organism evidence="7 8">
    <name type="scientific">Stichopus japonicus</name>
    <name type="common">Sea cucumber</name>
    <dbReference type="NCBI Taxonomy" id="307972"/>
    <lineage>
        <taxon>Eukaryota</taxon>
        <taxon>Metazoa</taxon>
        <taxon>Echinodermata</taxon>
        <taxon>Eleutherozoa</taxon>
        <taxon>Echinozoa</taxon>
        <taxon>Holothuroidea</taxon>
        <taxon>Aspidochirotacea</taxon>
        <taxon>Aspidochirotida</taxon>
        <taxon>Stichopodidae</taxon>
        <taxon>Apostichopus</taxon>
    </lineage>
</organism>
<evidence type="ECO:0000256" key="2">
    <source>
        <dbReference type="ARBA" id="ARBA00022692"/>
    </source>
</evidence>
<comment type="subcellular location">
    <subcellularLocation>
        <location evidence="1">Membrane</location>
    </subcellularLocation>
</comment>
<sequence length="545" mass="60521">MNGEIIRTDDTVTHHNIPQTDYVVYTLEIPKGEGTYYVEQSSLNNTSAFTVIVYGYEDDETYGSSAGLFLPTDERLLNMEPYFVREVGGEQLALTLPCPEENVAETHSIKCRCTTSTEATEEVTGTPIDLYNIVCITPHVLPPKVVVEQSGQTFGYINFNENGTIFINWISDDFIAVEWVDISVRISFPNFGSPGFGWSLDIDIKQVENTGSFNLMLENFPLNIAPFGTSVAVFIVKPRSESILYHLSSGFLKVLGSTSCNEWSDNRLANFMPDGLSNVPSCPCTDDQAFVDGNFQEDDSSDLNFVHEGAVSCFRSSVTSGSSGQQCCYGSDGNILVGPPAGGTADAYALHIGTIWHFWYDILPWLSCCKQESHLCSFYYEFRPSDDCSQYQPPRPTRGTGDPHFLSLDGKEFTFNGAGEFLLLKSTLHNLTFQARMEALSGTDASVYTAFVFSSNLSPFIQVQRSPLDDSLMILMDMVQIDMSFEGHLIREQTFPGVRIAINQDLSKVRISLSTGATLLIRITPDMMSVILQLPDDLKKRQRVC</sequence>
<accession>A0A2G8LHE1</accession>
<dbReference type="Pfam" id="PF03782">
    <property type="entry name" value="AMOP"/>
    <property type="match status" value="1"/>
</dbReference>
<dbReference type="InterPro" id="IPR051495">
    <property type="entry name" value="Epithelial_Barrier/Signaling"/>
</dbReference>
<evidence type="ECO:0000256" key="4">
    <source>
        <dbReference type="ARBA" id="ARBA00023136"/>
    </source>
</evidence>
<evidence type="ECO:0000313" key="8">
    <source>
        <dbReference type="Proteomes" id="UP000230750"/>
    </source>
</evidence>
<proteinExistence type="predicted"/>
<keyword evidence="8" id="KW-1185">Reference proteome</keyword>
<dbReference type="EMBL" id="MRZV01000076">
    <property type="protein sequence ID" value="PIK59655.1"/>
    <property type="molecule type" value="Genomic_DNA"/>
</dbReference>
<dbReference type="InterPro" id="IPR001846">
    <property type="entry name" value="VWF_type-D"/>
</dbReference>
<keyword evidence="3" id="KW-1133">Transmembrane helix</keyword>
<protein>
    <recommendedName>
        <fullName evidence="9">Sushi domain-containing protein 2</fullName>
    </recommendedName>
</protein>
<dbReference type="PANTHER" id="PTHR13802">
    <property type="entry name" value="MUCIN 4-RELATED"/>
    <property type="match status" value="1"/>
</dbReference>
<gene>
    <name evidence="7" type="ORF">BSL78_03386</name>
</gene>
<dbReference type="PANTHER" id="PTHR13802:SF52">
    <property type="entry name" value="MUCIN-4"/>
    <property type="match status" value="1"/>
</dbReference>
<dbReference type="PROSITE" id="PS50856">
    <property type="entry name" value="AMOP"/>
    <property type="match status" value="1"/>
</dbReference>
<dbReference type="OrthoDB" id="6051552at2759"/>
<reference evidence="7 8" key="1">
    <citation type="journal article" date="2017" name="PLoS Biol.">
        <title>The sea cucumber genome provides insights into morphological evolution and visceral regeneration.</title>
        <authorList>
            <person name="Zhang X."/>
            <person name="Sun L."/>
            <person name="Yuan J."/>
            <person name="Sun Y."/>
            <person name="Gao Y."/>
            <person name="Zhang L."/>
            <person name="Li S."/>
            <person name="Dai H."/>
            <person name="Hamel J.F."/>
            <person name="Liu C."/>
            <person name="Yu Y."/>
            <person name="Liu S."/>
            <person name="Lin W."/>
            <person name="Guo K."/>
            <person name="Jin S."/>
            <person name="Xu P."/>
            <person name="Storey K.B."/>
            <person name="Huan P."/>
            <person name="Zhang T."/>
            <person name="Zhou Y."/>
            <person name="Zhang J."/>
            <person name="Lin C."/>
            <person name="Li X."/>
            <person name="Xing L."/>
            <person name="Huo D."/>
            <person name="Sun M."/>
            <person name="Wang L."/>
            <person name="Mercier A."/>
            <person name="Li F."/>
            <person name="Yang H."/>
            <person name="Xiang J."/>
        </authorList>
    </citation>
    <scope>NUCLEOTIDE SEQUENCE [LARGE SCALE GENOMIC DNA]</scope>
    <source>
        <strain evidence="7">Shaxun</strain>
        <tissue evidence="7">Muscle</tissue>
    </source>
</reference>
<feature type="domain" description="VWFD" evidence="6">
    <location>
        <begin position="395"/>
        <end position="545"/>
    </location>
</feature>
<evidence type="ECO:0000256" key="1">
    <source>
        <dbReference type="ARBA" id="ARBA00004370"/>
    </source>
</evidence>
<feature type="domain" description="AMOP" evidence="5">
    <location>
        <begin position="252"/>
        <end position="383"/>
    </location>
</feature>
<evidence type="ECO:0000259" key="6">
    <source>
        <dbReference type="PROSITE" id="PS51233"/>
    </source>
</evidence>
<keyword evidence="4" id="KW-0472">Membrane</keyword>
<dbReference type="Proteomes" id="UP000230750">
    <property type="component" value="Unassembled WGS sequence"/>
</dbReference>
<comment type="caution">
    <text evidence="7">The sequence shown here is derived from an EMBL/GenBank/DDBJ whole genome shotgun (WGS) entry which is preliminary data.</text>
</comment>
<dbReference type="GO" id="GO:0016020">
    <property type="term" value="C:membrane"/>
    <property type="evidence" value="ECO:0007669"/>
    <property type="project" value="UniProtKB-SubCell"/>
</dbReference>
<name>A0A2G8LHE1_STIJA</name>
<dbReference type="SMART" id="SM00723">
    <property type="entry name" value="AMOP"/>
    <property type="match status" value="1"/>
</dbReference>
<evidence type="ECO:0008006" key="9">
    <source>
        <dbReference type="Google" id="ProtNLM"/>
    </source>
</evidence>
<evidence type="ECO:0000256" key="3">
    <source>
        <dbReference type="ARBA" id="ARBA00022989"/>
    </source>
</evidence>